<evidence type="ECO:0000313" key="3">
    <source>
        <dbReference type="Proteomes" id="UP000236728"/>
    </source>
</evidence>
<dbReference type="EMBL" id="FNVA01000003">
    <property type="protein sequence ID" value="SEG14888.1"/>
    <property type="molecule type" value="Genomic_DNA"/>
</dbReference>
<dbReference type="InterPro" id="IPR036412">
    <property type="entry name" value="HAD-like_sf"/>
</dbReference>
<dbReference type="AlphaFoldDB" id="A0A1H5XT89"/>
<dbReference type="InterPro" id="IPR036514">
    <property type="entry name" value="SGNH_hydro_sf"/>
</dbReference>
<dbReference type="NCBIfam" id="TIGR01686">
    <property type="entry name" value="FkbH"/>
    <property type="match status" value="1"/>
</dbReference>
<dbReference type="InterPro" id="IPR049369">
    <property type="entry name" value="BF1531-like_N"/>
</dbReference>
<dbReference type="Gene3D" id="3.40.50.1000">
    <property type="entry name" value="HAD superfamily/HAD-like"/>
    <property type="match status" value="1"/>
</dbReference>
<evidence type="ECO:0000313" key="2">
    <source>
        <dbReference type="EMBL" id="SEG14888.1"/>
    </source>
</evidence>
<reference evidence="2 3" key="1">
    <citation type="submission" date="2016-10" db="EMBL/GenBank/DDBJ databases">
        <authorList>
            <person name="de Groot N.N."/>
        </authorList>
    </citation>
    <scope>NUCLEOTIDE SEQUENCE [LARGE SCALE GENOMIC DNA]</scope>
    <source>
        <strain evidence="2 3">DSM 22489</strain>
    </source>
</reference>
<dbReference type="InterPro" id="IPR023214">
    <property type="entry name" value="HAD_sf"/>
</dbReference>
<dbReference type="Gene3D" id="3.40.50.1110">
    <property type="entry name" value="SGNH hydrolase"/>
    <property type="match status" value="1"/>
</dbReference>
<feature type="domain" description="BF1531-like N-terminal" evidence="1">
    <location>
        <begin position="67"/>
        <end position="202"/>
    </location>
</feature>
<dbReference type="RefSeq" id="WP_160115078.1">
    <property type="nucleotide sequence ID" value="NZ_FNVA01000003.1"/>
</dbReference>
<sequence length="640" mass="70243">MPLPWLPVRDDWDEQLRHARFAAQDEAIGLLRSLALSQMEFPQLGKLDRALTKVLAAGQAAALEPVRLAILGSSTTNHLPAAIRVAGLRRGLAIEIYEAPYGMYRQELLSADSGLARFRPDVVLLALDARHMVACDGASPEAAIELMQDCWLRARASFGCQVIQQTLLPVLPAVLGDNEERLACSPATRLEAVNQKLREVAASEGVDLLAIDRLCAVDGLREWHDAALWHRAKYEVHPRAAELYGDHVARLVAAERGRSAKCLVLDLDNTLWGGVIGDDGLEGILLGQGSAAGEAHVELQRYVKKLAMRGVVLAVCSKNDEANAREPFEEHLEMVLRSGDIACFVANWEDKAANLREIAARLNLGLDALVFLDDNPVERALIRRELPMVMVPEIGEDPAEYVGTLAAAGYFEGLRVTEEDRERAAMYQANAERERLKRGYASTGSGATDLDSYLDSLDMTLTAGPIDGMCLARATQLINKTNQFNLTTKRMTECEVAAAVRNPHMVTLQVRLADRFGDNGMIAVLLACTEGPEAQIQLWLMSCRVLGRRVEEACLNLLVEQLRGMGVERVYGLYKPTAKNAMVSELYERLGFSRLQTAATGEPASDESHWELEIARFTPHDVPMRVISTASIEAQPAVPA</sequence>
<dbReference type="Pfam" id="PF21211">
    <property type="entry name" value="FkbH_N"/>
    <property type="match status" value="1"/>
</dbReference>
<dbReference type="SUPFAM" id="SSF52266">
    <property type="entry name" value="SGNH hydrolase"/>
    <property type="match status" value="1"/>
</dbReference>
<accession>A0A1H5XT89</accession>
<evidence type="ECO:0000259" key="1">
    <source>
        <dbReference type="Pfam" id="PF21211"/>
    </source>
</evidence>
<dbReference type="InterPro" id="IPR010037">
    <property type="entry name" value="FkbH_domain"/>
</dbReference>
<protein>
    <submittedName>
        <fullName evidence="2">HAD-superfamily phosphatase, subfamily IIIC/FkbH-like domain-containing protein</fullName>
    </submittedName>
</protein>
<dbReference type="SUPFAM" id="SSF56784">
    <property type="entry name" value="HAD-like"/>
    <property type="match status" value="1"/>
</dbReference>
<name>A0A1H5XT89_9BACT</name>
<dbReference type="GO" id="GO:0016788">
    <property type="term" value="F:hydrolase activity, acting on ester bonds"/>
    <property type="evidence" value="ECO:0007669"/>
    <property type="project" value="UniProtKB-ARBA"/>
</dbReference>
<dbReference type="OrthoDB" id="323926at2"/>
<gene>
    <name evidence="2" type="ORF">SAMN05421819_1959</name>
</gene>
<keyword evidence="3" id="KW-1185">Reference proteome</keyword>
<proteinExistence type="predicted"/>
<dbReference type="InterPro" id="IPR010033">
    <property type="entry name" value="HAD_SF_ppase_IIIC"/>
</dbReference>
<dbReference type="NCBIfam" id="TIGR01681">
    <property type="entry name" value="HAD-SF-IIIC"/>
    <property type="match status" value="1"/>
</dbReference>
<dbReference type="Proteomes" id="UP000236728">
    <property type="component" value="Unassembled WGS sequence"/>
</dbReference>
<organism evidence="2 3">
    <name type="scientific">Bryocella elongata</name>
    <dbReference type="NCBI Taxonomy" id="863522"/>
    <lineage>
        <taxon>Bacteria</taxon>
        <taxon>Pseudomonadati</taxon>
        <taxon>Acidobacteriota</taxon>
        <taxon>Terriglobia</taxon>
        <taxon>Terriglobales</taxon>
        <taxon>Acidobacteriaceae</taxon>
        <taxon>Bryocella</taxon>
    </lineage>
</organism>